<feature type="transmembrane region" description="Helical" evidence="8">
    <location>
        <begin position="61"/>
        <end position="82"/>
    </location>
</feature>
<dbReference type="PANTHER" id="PTHR11920:SF335">
    <property type="entry name" value="GUANYLATE CYCLASE"/>
    <property type="match status" value="1"/>
</dbReference>
<dbReference type="Gene3D" id="1.10.1300.10">
    <property type="entry name" value="3'5'-cyclic nucleotide phosphodiesterase, catalytic domain"/>
    <property type="match status" value="1"/>
</dbReference>
<evidence type="ECO:0000256" key="6">
    <source>
        <dbReference type="ARBA" id="ARBA00023239"/>
    </source>
</evidence>
<evidence type="ECO:0000256" key="8">
    <source>
        <dbReference type="SAM" id="Phobius"/>
    </source>
</evidence>
<dbReference type="GO" id="GO:0000166">
    <property type="term" value="F:nucleotide binding"/>
    <property type="evidence" value="ECO:0007669"/>
    <property type="project" value="UniProtKB-KW"/>
</dbReference>
<evidence type="ECO:0000313" key="12">
    <source>
        <dbReference type="Proteomes" id="UP001153069"/>
    </source>
</evidence>
<name>A0A9N8E564_9STRA</name>
<feature type="domain" description="Guanylate cyclase" evidence="9">
    <location>
        <begin position="527"/>
        <end position="661"/>
    </location>
</feature>
<evidence type="ECO:0000256" key="3">
    <source>
        <dbReference type="ARBA" id="ARBA00022741"/>
    </source>
</evidence>
<organism evidence="11 12">
    <name type="scientific">Seminavis robusta</name>
    <dbReference type="NCBI Taxonomy" id="568900"/>
    <lineage>
        <taxon>Eukaryota</taxon>
        <taxon>Sar</taxon>
        <taxon>Stramenopiles</taxon>
        <taxon>Ochrophyta</taxon>
        <taxon>Bacillariophyta</taxon>
        <taxon>Bacillariophyceae</taxon>
        <taxon>Bacillariophycidae</taxon>
        <taxon>Naviculales</taxon>
        <taxon>Naviculaceae</taxon>
        <taxon>Seminavis</taxon>
    </lineage>
</organism>
<keyword evidence="6" id="KW-0456">Lyase</keyword>
<dbReference type="Pfam" id="PF00211">
    <property type="entry name" value="Guanylate_cyc"/>
    <property type="match status" value="1"/>
</dbReference>
<protein>
    <submittedName>
        <fullName evidence="11">Receptor-type guanylate cyclase gcy</fullName>
    </submittedName>
</protein>
<feature type="domain" description="PDEase" evidence="10">
    <location>
        <begin position="783"/>
        <end position="1005"/>
    </location>
</feature>
<evidence type="ECO:0000256" key="5">
    <source>
        <dbReference type="ARBA" id="ARBA00023136"/>
    </source>
</evidence>
<evidence type="ECO:0000256" key="4">
    <source>
        <dbReference type="ARBA" id="ARBA00022989"/>
    </source>
</evidence>
<dbReference type="PROSITE" id="PS51845">
    <property type="entry name" value="PDEASE_I_2"/>
    <property type="match status" value="1"/>
</dbReference>
<dbReference type="GO" id="GO:0007168">
    <property type="term" value="P:receptor guanylyl cyclase signaling pathway"/>
    <property type="evidence" value="ECO:0007669"/>
    <property type="project" value="TreeGrafter"/>
</dbReference>
<evidence type="ECO:0000259" key="10">
    <source>
        <dbReference type="PROSITE" id="PS51845"/>
    </source>
</evidence>
<reference evidence="11" key="1">
    <citation type="submission" date="2020-06" db="EMBL/GenBank/DDBJ databases">
        <authorList>
            <consortium name="Plant Systems Biology data submission"/>
        </authorList>
    </citation>
    <scope>NUCLEOTIDE SEQUENCE</scope>
    <source>
        <strain evidence="11">D6</strain>
    </source>
</reference>
<keyword evidence="2 8" id="KW-0812">Transmembrane</keyword>
<dbReference type="PANTHER" id="PTHR11920">
    <property type="entry name" value="GUANYLYL CYCLASE"/>
    <property type="match status" value="1"/>
</dbReference>
<dbReference type="SMART" id="SM00044">
    <property type="entry name" value="CYCc"/>
    <property type="match status" value="1"/>
</dbReference>
<dbReference type="SUPFAM" id="SSF55073">
    <property type="entry name" value="Nucleotide cyclase"/>
    <property type="match status" value="1"/>
</dbReference>
<evidence type="ECO:0000259" key="9">
    <source>
        <dbReference type="PROSITE" id="PS50125"/>
    </source>
</evidence>
<keyword evidence="12" id="KW-1185">Reference proteome</keyword>
<dbReference type="GO" id="GO:0004016">
    <property type="term" value="F:adenylate cyclase activity"/>
    <property type="evidence" value="ECO:0007669"/>
    <property type="project" value="TreeGrafter"/>
</dbReference>
<dbReference type="GO" id="GO:0001653">
    <property type="term" value="F:peptide receptor activity"/>
    <property type="evidence" value="ECO:0007669"/>
    <property type="project" value="TreeGrafter"/>
</dbReference>
<dbReference type="InterPro" id="IPR001054">
    <property type="entry name" value="A/G_cyclase"/>
</dbReference>
<dbReference type="GO" id="GO:0004114">
    <property type="term" value="F:3',5'-cyclic-nucleotide phosphodiesterase activity"/>
    <property type="evidence" value="ECO:0007669"/>
    <property type="project" value="InterPro"/>
</dbReference>
<evidence type="ECO:0000256" key="1">
    <source>
        <dbReference type="ARBA" id="ARBA00004370"/>
    </source>
</evidence>
<dbReference type="InterPro" id="IPR029787">
    <property type="entry name" value="Nucleotide_cyclase"/>
</dbReference>
<keyword evidence="3" id="KW-0547">Nucleotide-binding</keyword>
<feature type="region of interest" description="Disordered" evidence="7">
    <location>
        <begin position="1181"/>
        <end position="1226"/>
    </location>
</feature>
<dbReference type="CDD" id="cd07302">
    <property type="entry name" value="CHD"/>
    <property type="match status" value="1"/>
</dbReference>
<gene>
    <name evidence="11" type="ORF">SEMRO_553_G165400.1</name>
</gene>
<evidence type="ECO:0000256" key="7">
    <source>
        <dbReference type="SAM" id="MobiDB-lite"/>
    </source>
</evidence>
<keyword evidence="5 8" id="KW-0472">Membrane</keyword>
<comment type="caution">
    <text evidence="11">The sequence shown here is derived from an EMBL/GenBank/DDBJ whole genome shotgun (WGS) entry which is preliminary data.</text>
</comment>
<sequence length="1226" mass="137811">MAPKPKYEDGFADVDDDDASIAVSSLASRSTRRSSSRNNNSGSIEMQLAVGEKTRMMRMKFVMLGALLVFAVALGVATFFIIRQGEEQTFQREFRSYSSEIVAVTTEHVQSSIQSIEAFANSVSSYASSTGMTWPNVTMPDYTSRAIRLADLAADSRLVTVAPFVTNEDKLGFEEYARGVIHEQIQQDLDYQGITDVNATDLEGIPEVISYFNLSARQKFVEPPNSPFNPYLVNWQRYPFETPKNRIFVMNNMMRIPTIRNAVTQTRISGHAAATFFEAILGVESQIIQPIFDKVLPPGSNETKSIVGVVWVVLSWAKYFRNLLPDSGNGIYVVLKSSCGFVTTFLIRGLVAEELGLGDHHDTAYDHMEIQYDFVNFNVDGSSVPDDVCIDKLTLYLYPSDDLKANYTSSDPYVYMAVVLAIFVLTSVTFLLFDWTVRAREQKVMDRVKLQDKIVSSLFPTTFKDRLYNINDDQFDNTSTLNGSVSSALTFGSATAKKKAQRLLERDLDNPEALRGKPIADLFLETTVFFGDISGFTSWSSVREPAQVLTLLENLYGAFDKIARRHFVFKVETIGDCYVAVTGLPDPREDHAIAMARFARDCMHKMKDLTRKLELRLGPGTSDLNLRIGLHSGQVTAGMLRGERARFQLFGDTVNTCSRMETASVPGRIHLSPTTAKLLIEAGASDWIRDRPEKVFIAGKGEMETYWLETKQDSAIRRNKDFDEPSQHLRASSVHFTDDDDSTTSADSMAAEELENLRGMSKYERLIDWNVEMLSDLLRQILAARDPNVVVRANMSEAEKKIGRHGTVLEECKDIIALPKIGYKDLQIRRDPESIELPDRAVEQLHQFLSIVCDNYLDNHFHNFEHASHVTSSVLKLLTRIVQVDTTMQTSREDDLNSGVFKLTDFAGHSYGITSDPLTQFAVVFSAAIHDMQHPGIPNARMVEENDPLASKFKQSTAEQNSVEEAWKILMKDDFKDLRACIYKDEAELKRFRQLVVNVVMATDICDKELGGMRKTRWQKAFSPDVAGSPPEAASRTSLVGPSVQNVGMNEKATIVIEHLIQASDVSHTMQHWHVYRMWNERLFNELYTAYLAGRATKDPSEGWYEGEIGFFDFYIIPLAKKLHSCGVFGVSSAEYLSYAESNRDEWKKKGKEIVQEYLAKFKNRSAVAPPSSYIIPPISNERQRTVGNQKATDVAAPTLSGDNQATIPFSTTDKNHESFQDEVEV</sequence>
<dbReference type="OrthoDB" id="6273134at2759"/>
<dbReference type="SUPFAM" id="SSF109604">
    <property type="entry name" value="HD-domain/PDEase-like"/>
    <property type="match status" value="1"/>
</dbReference>
<dbReference type="GO" id="GO:0005886">
    <property type="term" value="C:plasma membrane"/>
    <property type="evidence" value="ECO:0007669"/>
    <property type="project" value="TreeGrafter"/>
</dbReference>
<evidence type="ECO:0000313" key="11">
    <source>
        <dbReference type="EMBL" id="CAB9512761.1"/>
    </source>
</evidence>
<proteinExistence type="predicted"/>
<dbReference type="PROSITE" id="PS50125">
    <property type="entry name" value="GUANYLATE_CYCLASE_2"/>
    <property type="match status" value="1"/>
</dbReference>
<feature type="transmembrane region" description="Helical" evidence="8">
    <location>
        <begin position="413"/>
        <end position="433"/>
    </location>
</feature>
<dbReference type="EMBL" id="CAICTM010000552">
    <property type="protein sequence ID" value="CAB9512761.1"/>
    <property type="molecule type" value="Genomic_DNA"/>
</dbReference>
<dbReference type="InterPro" id="IPR002073">
    <property type="entry name" value="PDEase_catalytic_dom"/>
</dbReference>
<accession>A0A9N8E564</accession>
<evidence type="ECO:0000256" key="2">
    <source>
        <dbReference type="ARBA" id="ARBA00022692"/>
    </source>
</evidence>
<dbReference type="Gene3D" id="3.30.70.1230">
    <property type="entry name" value="Nucleotide cyclase"/>
    <property type="match status" value="1"/>
</dbReference>
<feature type="compositionally biased region" description="Polar residues" evidence="7">
    <location>
        <begin position="1201"/>
        <end position="1213"/>
    </location>
</feature>
<comment type="subcellular location">
    <subcellularLocation>
        <location evidence="1">Membrane</location>
    </subcellularLocation>
</comment>
<dbReference type="Proteomes" id="UP001153069">
    <property type="component" value="Unassembled WGS sequence"/>
</dbReference>
<dbReference type="AlphaFoldDB" id="A0A9N8E564"/>
<dbReference type="GO" id="GO:0004383">
    <property type="term" value="F:guanylate cyclase activity"/>
    <property type="evidence" value="ECO:0007669"/>
    <property type="project" value="TreeGrafter"/>
</dbReference>
<feature type="region of interest" description="Disordered" evidence="7">
    <location>
        <begin position="722"/>
        <end position="746"/>
    </location>
</feature>
<dbReference type="InterPro" id="IPR036971">
    <property type="entry name" value="PDEase_catalytic_dom_sf"/>
</dbReference>
<keyword evidence="11" id="KW-0675">Receptor</keyword>
<keyword evidence="4 8" id="KW-1133">Transmembrane helix</keyword>
<dbReference type="InterPro" id="IPR050401">
    <property type="entry name" value="Cyclic_nucleotide_synthase"/>
</dbReference>
<dbReference type="GO" id="GO:0035556">
    <property type="term" value="P:intracellular signal transduction"/>
    <property type="evidence" value="ECO:0007669"/>
    <property type="project" value="InterPro"/>
</dbReference>
<dbReference type="Pfam" id="PF00233">
    <property type="entry name" value="PDEase_I"/>
    <property type="match status" value="1"/>
</dbReference>